<dbReference type="Proteomes" id="UP000559117">
    <property type="component" value="Unassembled WGS sequence"/>
</dbReference>
<sequence length="433" mass="49880">MKNEEDILKTAKVYFNDNEILSRLAGCFCDKYRSLGHWGGVVEFTALSSSDKEILSGFLGKYIRESKVRISYKKFCSAWKNTRFAAIELENFLKYYHKGSLISKQQEKLLQQKNQLAIIDELLEKHMIGAANKWLQALKNKELYLYRRELANNKKLLQLLAEALDNLPTDYERLPVFANRVSGNPHIFDVNTVEANVLLQALAFLAGTNMAIMSIDAKTEIFYRHKLLRDDILNFATVFGLCGFDDTGRIAYWYEAAKIKAPLNLPLREIVRATKIRPIAEVKNKEKYIVYVVENSGVFSAIIDYLQQSGNNQAVICLHGQLKMASWALLDRLYSSGAELYYSGDFDPEGLGIVEKIIERYGTRVKLWHFNARQYIDIVGENNDKNNVLSDERLKKLDKIKQSSLEQQVQLLQKYKQAVYQESFINDLLNDFF</sequence>
<dbReference type="InterPro" id="IPR036078">
    <property type="entry name" value="Spo11/TopoVI_A_sf"/>
</dbReference>
<dbReference type="SUPFAM" id="SSF56726">
    <property type="entry name" value="DNA topoisomerase IV, alpha subunit"/>
    <property type="match status" value="1"/>
</dbReference>
<keyword evidence="4" id="KW-1185">Reference proteome</keyword>
<protein>
    <submittedName>
        <fullName evidence="3">Uncharacterized protein (TIGR02679 family)</fullName>
    </submittedName>
</protein>
<accession>A0A840UH69</accession>
<dbReference type="EMBL" id="JACHFH010000033">
    <property type="protein sequence ID" value="MBB5337091.1"/>
    <property type="molecule type" value="Genomic_DNA"/>
</dbReference>
<dbReference type="GO" id="GO:0005694">
    <property type="term" value="C:chromosome"/>
    <property type="evidence" value="ECO:0007669"/>
    <property type="project" value="InterPro"/>
</dbReference>
<dbReference type="Pfam" id="PF09664">
    <property type="entry name" value="DUF2399"/>
    <property type="match status" value="1"/>
</dbReference>
<evidence type="ECO:0000313" key="4">
    <source>
        <dbReference type="Proteomes" id="UP000559117"/>
    </source>
</evidence>
<evidence type="ECO:0000259" key="1">
    <source>
        <dbReference type="Pfam" id="PF09664"/>
    </source>
</evidence>
<evidence type="ECO:0000313" key="3">
    <source>
        <dbReference type="EMBL" id="MBB5337091.1"/>
    </source>
</evidence>
<feature type="domain" description="DUF2399" evidence="1">
    <location>
        <begin position="264"/>
        <end position="431"/>
    </location>
</feature>
<dbReference type="InterPro" id="IPR024465">
    <property type="entry name" value="DUF2399"/>
</dbReference>
<dbReference type="Pfam" id="PF11796">
    <property type="entry name" value="DUF3323"/>
    <property type="match status" value="1"/>
</dbReference>
<dbReference type="RefSeq" id="WP_183862622.1">
    <property type="nucleotide sequence ID" value="NZ_JACHFH010000033.1"/>
</dbReference>
<feature type="domain" description="Conserved hypothetical protein CHP02679 N terminus" evidence="2">
    <location>
        <begin position="39"/>
        <end position="241"/>
    </location>
</feature>
<comment type="caution">
    <text evidence="3">The sequence shown here is derived from an EMBL/GenBank/DDBJ whole genome shotgun (WGS) entry which is preliminary data.</text>
</comment>
<name>A0A840UH69_9FIRM</name>
<dbReference type="InterPro" id="IPR024466">
    <property type="entry name" value="CHP02679_N"/>
</dbReference>
<gene>
    <name evidence="3" type="ORF">HNR32_002248</name>
</gene>
<organism evidence="3 4">
    <name type="scientific">Pectinatus brassicae</name>
    <dbReference type="NCBI Taxonomy" id="862415"/>
    <lineage>
        <taxon>Bacteria</taxon>
        <taxon>Bacillati</taxon>
        <taxon>Bacillota</taxon>
        <taxon>Negativicutes</taxon>
        <taxon>Selenomonadales</taxon>
        <taxon>Selenomonadaceae</taxon>
        <taxon>Pectinatus</taxon>
    </lineage>
</organism>
<dbReference type="AlphaFoldDB" id="A0A840UH69"/>
<evidence type="ECO:0000259" key="2">
    <source>
        <dbReference type="Pfam" id="PF11796"/>
    </source>
</evidence>
<proteinExistence type="predicted"/>
<reference evidence="3 4" key="1">
    <citation type="submission" date="2020-08" db="EMBL/GenBank/DDBJ databases">
        <title>Genomic Encyclopedia of Type Strains, Phase IV (KMG-IV): sequencing the most valuable type-strain genomes for metagenomic binning, comparative biology and taxonomic classification.</title>
        <authorList>
            <person name="Goeker M."/>
        </authorList>
    </citation>
    <scope>NUCLEOTIDE SEQUENCE [LARGE SCALE GENOMIC DNA]</scope>
    <source>
        <strain evidence="3 4">DSM 24661</strain>
    </source>
</reference>
<dbReference type="GO" id="GO:0003677">
    <property type="term" value="F:DNA binding"/>
    <property type="evidence" value="ECO:0007669"/>
    <property type="project" value="InterPro"/>
</dbReference>